<evidence type="ECO:0000256" key="7">
    <source>
        <dbReference type="ARBA" id="ARBA00022737"/>
    </source>
</evidence>
<dbReference type="Proteomes" id="UP000663841">
    <property type="component" value="Unassembled WGS sequence"/>
</dbReference>
<dbReference type="CDD" id="cd22705">
    <property type="entry name" value="FHA_KIF1"/>
    <property type="match status" value="1"/>
</dbReference>
<dbReference type="InterPro" id="IPR022140">
    <property type="entry name" value="Kinesin-like_KIF1-typ"/>
</dbReference>
<dbReference type="InterPro" id="IPR022164">
    <property type="entry name" value="Kinesin-like"/>
</dbReference>
<keyword evidence="10" id="KW-0833">Ubl conjugation pathway</keyword>
<feature type="binding site" evidence="17">
    <location>
        <begin position="380"/>
        <end position="387"/>
    </location>
    <ligand>
        <name>ATP</name>
        <dbReference type="ChEBI" id="CHEBI:30616"/>
    </ligand>
</feature>
<dbReference type="GO" id="GO:0005874">
    <property type="term" value="C:microtubule"/>
    <property type="evidence" value="ECO:0007669"/>
    <property type="project" value="UniProtKB-KW"/>
</dbReference>
<dbReference type="InterPro" id="IPR001849">
    <property type="entry name" value="PH_domain"/>
</dbReference>
<reference evidence="24" key="1">
    <citation type="submission" date="2021-01" db="EMBL/GenBank/DDBJ databases">
        <authorList>
            <person name="Kaushik A."/>
        </authorList>
    </citation>
    <scope>NUCLEOTIDE SEQUENCE</scope>
    <source>
        <strain evidence="24">AG3-T5</strain>
    </source>
</reference>
<evidence type="ECO:0000259" key="23">
    <source>
        <dbReference type="PROSITE" id="PS51873"/>
    </source>
</evidence>
<feature type="domain" description="RING-type" evidence="23">
    <location>
        <begin position="47"/>
        <end position="283"/>
    </location>
</feature>
<feature type="region of interest" description="Disordered" evidence="19">
    <location>
        <begin position="888"/>
        <end position="910"/>
    </location>
</feature>
<keyword evidence="2" id="KW-0813">Transport</keyword>
<keyword evidence="4" id="KW-0808">Transferase</keyword>
<keyword evidence="9 16" id="KW-0863">Zinc-finger</keyword>
<evidence type="ECO:0008006" key="26">
    <source>
        <dbReference type="Google" id="ProtNLM"/>
    </source>
</evidence>
<feature type="domain" description="Kinesin motor" evidence="21">
    <location>
        <begin position="279"/>
        <end position="634"/>
    </location>
</feature>
<dbReference type="Pfam" id="PF01485">
    <property type="entry name" value="IBR"/>
    <property type="match status" value="1"/>
</dbReference>
<dbReference type="GO" id="GO:0008270">
    <property type="term" value="F:zinc ion binding"/>
    <property type="evidence" value="ECO:0007669"/>
    <property type="project" value="UniProtKB-KW"/>
</dbReference>
<dbReference type="GO" id="GO:0008017">
    <property type="term" value="F:microtubule binding"/>
    <property type="evidence" value="ECO:0007669"/>
    <property type="project" value="InterPro"/>
</dbReference>
<dbReference type="PRINTS" id="PR00380">
    <property type="entry name" value="KINESINHEAVY"/>
</dbReference>
<feature type="region of interest" description="Disordered" evidence="19">
    <location>
        <begin position="308"/>
        <end position="327"/>
    </location>
</feature>
<feature type="coiled-coil region" evidence="18">
    <location>
        <begin position="1013"/>
        <end position="1051"/>
    </location>
</feature>
<dbReference type="Gene3D" id="6.10.250.2520">
    <property type="match status" value="1"/>
</dbReference>
<dbReference type="InterPro" id="IPR036961">
    <property type="entry name" value="Kinesin_motor_dom_sf"/>
</dbReference>
<evidence type="ECO:0000259" key="21">
    <source>
        <dbReference type="PROSITE" id="PS50067"/>
    </source>
</evidence>
<evidence type="ECO:0000256" key="16">
    <source>
        <dbReference type="PROSITE-ProRule" id="PRU00175"/>
    </source>
</evidence>
<keyword evidence="11" id="KW-0862">Zinc</keyword>
<dbReference type="InterPro" id="IPR027417">
    <property type="entry name" value="P-loop_NTPase"/>
</dbReference>
<dbReference type="PROSITE" id="PS50089">
    <property type="entry name" value="ZF_RING_2"/>
    <property type="match status" value="1"/>
</dbReference>
<evidence type="ECO:0000256" key="11">
    <source>
        <dbReference type="ARBA" id="ARBA00022833"/>
    </source>
</evidence>
<evidence type="ECO:0000256" key="10">
    <source>
        <dbReference type="ARBA" id="ARBA00022786"/>
    </source>
</evidence>
<dbReference type="Pfam" id="PF00225">
    <property type="entry name" value="Kinesin"/>
    <property type="match status" value="1"/>
</dbReference>
<dbReference type="Gene3D" id="2.60.200.20">
    <property type="match status" value="1"/>
</dbReference>
<evidence type="ECO:0000256" key="6">
    <source>
        <dbReference type="ARBA" id="ARBA00022723"/>
    </source>
</evidence>
<comment type="similarity">
    <text evidence="17">Belongs to the TRAFAC class myosin-kinesin ATPase superfamily. Kinesin family.</text>
</comment>
<name>A0A8H2XMA7_9AGAM</name>
<evidence type="ECO:0000256" key="12">
    <source>
        <dbReference type="ARBA" id="ARBA00022840"/>
    </source>
</evidence>
<dbReference type="PROSITE" id="PS50067">
    <property type="entry name" value="KINESIN_MOTOR_2"/>
    <property type="match status" value="1"/>
</dbReference>
<dbReference type="GO" id="GO:0005546">
    <property type="term" value="F:phosphatidylinositol-4,5-bisphosphate binding"/>
    <property type="evidence" value="ECO:0007669"/>
    <property type="project" value="UniProtKB-ARBA"/>
</dbReference>
<proteinExistence type="inferred from homology"/>
<sequence>MGSQSSSHRTRSRTMSFARPSKSLPALPWNRTSIIAALDLPELPTRVVLQCSVCLEYEPDVEFPSITPTPGCTHRIDVCVSCLRTYICKGMQTSLSFRCPSVNCIGQMDVSEIQANLSGSHQQEFERFCEMKVRYMLQGEKGLVWCRAPTCGAGQIHVGGAELPIVTCQKCGSRSCFTHDAVWHEGKTCAEYTAELVAKANAVPARALESRKSETWIQTNTKKCPGEGCGRPIQKNDGCDHMTCRKPAGCGQELEPNQASKRLPPTTSASTMGDHGDGNIKVVVRCRPLNSRELARGAKGLIRMVGNQTFLDPPDESAQQQKGRATERKTMAFSFDKSYWSAGPRDEPGYCSQQTLFDDLGKELLDHSFAGFNACILAYGQTGSGKSYSMMGYGADKGIIPLTCSELFDRMERQRASDPHVNFVVEVSYIEIYNEKVRDLLNPKNKGNLKVREHPSLGPYVEDLSKLVAASYDEMMTLMDEGNKARTVAATNMNETSSRSHAVFTLLLTMKRHDVDTNLDTEKVSRISLVDLAGSERANSTGATGQRLKEGANINKSLTTLGKVISSLALASGAEPGKKTKGADFVPYRDSVLTWLLKDSLGGNSKTAMIAAISPADYDETLSTLRYADQAKKIKNKAVVNEDPNAKMVRELREELEMLRARVAGGAGGVGGAGVVSEATYDPTIPASEQKVQYMAKDGTVKTVTKAELQEQLETSEKLMQSLNETWEEKLVKTQAVQKEREAALEELGITIEKNLIGVHTPKKMPHLVNLNEDPLMSECLLYQLKEGKSLVGHEDSEKNLAIRLTGGNIKEEHCWFENNEGVVTLHGHPDSITLLNGKEIVPDKAYKLKSGYRIILGDSHVFRFNNPEEVRKQRAKSSMHITMTAADLEALGQPSPGTRPDSPSSDADVDHDWNFALREAALARLHGLDPGLDSLPDEDINKLYDRITKLKTARDHTSKGRPESSLSHADDVWSESGRPAPSDLTDDTSLEASGVESSLRDMQTHLGDYEARLGALAEVNEVEEDLRAEKEQMEHALQVVKNQMKRLLDIRAKGLAATEDDLKPFEPQIYTARQLRLIRKALDKWRSHRSFSMAETVLSNAVIIKEANIISKELEKEVSYNFTIASGGALACPASALEGIAGLGEFGDVADPILASRTQPSVVVKVLDKNNNAIYVWSLERLQHQLQRMRNLTAYSDRPSYSRHFSSSEPFYDPPPSGYSFIGNAMVSLAPLSRRFSSTSTAPIFCRYTAEAIGSCRIDIKVATVTHPSRSLGGSTSTSRSSSPIPGTLPSGSKLRFTVSIDQVKGLSSVDFSSIHAQIRLSSFIGPAATQDEVYPSKALEMDTTTLSDLKFRQTFSVAITAKTLAFLRSSYAPIEFFAQVRPTYLERLERWDELRELRMVNRPTGSDGELRPTPTNLPPMRRSESDFVVEQSHDVVVWAQIRELTAEGEYLPVPVQSQGHLDPGVFCIHQGLQRRLTLTMVTNSGRQLPWVQITRARAGNIRLLDPRGQVQDSPSKDFYDLKLLKDQPAELNTDGTSTLTVNALWDSSVHDSLLLNRVTAANHRILVQVQWFVEVESCLEPVQFSMDFAVMIRGRDAGKPSRLHNFLNSSKTLSKTSSVFNLRMTPPLTRSSKDLWRLDTSGKYVRNEDILGSWRPRGISVVEDYVKLDTTERRSADVQAVKVILAAAPPQEAEEKWRDSDELLRKSLELWKKKFGHHGEIALKQDPSELDSPSTTTFTEDDEPTVTMKLQAQTKLMARTDTATKKGHLLVMTNAMEDKWERRWCVLRRPYLSLYAHSNEIEELGVISLPPGLKVENDPNWENMTGHKNTFTLYTASNSYAMKAPNAKEQQAWMLKLDPTRIP</sequence>
<evidence type="ECO:0000256" key="18">
    <source>
        <dbReference type="SAM" id="Coils"/>
    </source>
</evidence>
<evidence type="ECO:0000256" key="19">
    <source>
        <dbReference type="SAM" id="MobiDB-lite"/>
    </source>
</evidence>
<evidence type="ECO:0000313" key="24">
    <source>
        <dbReference type="EMBL" id="CAE6428971.1"/>
    </source>
</evidence>
<dbReference type="Pfam" id="PF12423">
    <property type="entry name" value="KIF1B"/>
    <property type="match status" value="1"/>
</dbReference>
<dbReference type="SMART" id="SM00647">
    <property type="entry name" value="IBR"/>
    <property type="match status" value="2"/>
</dbReference>
<evidence type="ECO:0000256" key="17">
    <source>
        <dbReference type="PROSITE-ProRule" id="PRU00283"/>
    </source>
</evidence>
<evidence type="ECO:0000256" key="8">
    <source>
        <dbReference type="ARBA" id="ARBA00022741"/>
    </source>
</evidence>
<evidence type="ECO:0000256" key="1">
    <source>
        <dbReference type="ARBA" id="ARBA00004245"/>
    </source>
</evidence>
<dbReference type="GO" id="GO:0016740">
    <property type="term" value="F:transferase activity"/>
    <property type="evidence" value="ECO:0007669"/>
    <property type="project" value="UniProtKB-KW"/>
</dbReference>
<dbReference type="SUPFAM" id="SSF57850">
    <property type="entry name" value="RING/U-box"/>
    <property type="match status" value="2"/>
</dbReference>
<dbReference type="SMART" id="SM00129">
    <property type="entry name" value="KISc"/>
    <property type="match status" value="1"/>
</dbReference>
<evidence type="ECO:0000256" key="4">
    <source>
        <dbReference type="ARBA" id="ARBA00022679"/>
    </source>
</evidence>
<dbReference type="GO" id="GO:0008574">
    <property type="term" value="F:plus-end-directed microtubule motor activity"/>
    <property type="evidence" value="ECO:0007669"/>
    <property type="project" value="UniProtKB-ARBA"/>
</dbReference>
<feature type="region of interest" description="Disordered" evidence="19">
    <location>
        <begin position="1269"/>
        <end position="1290"/>
    </location>
</feature>
<accession>A0A8H2XMA7</accession>
<feature type="compositionally biased region" description="Basic and acidic residues" evidence="19">
    <location>
        <begin position="954"/>
        <end position="963"/>
    </location>
</feature>
<dbReference type="SMART" id="SM00233">
    <property type="entry name" value="PH"/>
    <property type="match status" value="1"/>
</dbReference>
<keyword evidence="7" id="KW-0677">Repeat</keyword>
<dbReference type="PROSITE" id="PS50003">
    <property type="entry name" value="PH_DOMAIN"/>
    <property type="match status" value="1"/>
</dbReference>
<dbReference type="InterPro" id="IPR049780">
    <property type="entry name" value="PH_KIFIA_KIFIB"/>
</dbReference>
<keyword evidence="3" id="KW-0963">Cytoplasm</keyword>
<evidence type="ECO:0000256" key="14">
    <source>
        <dbReference type="ARBA" id="ARBA00023175"/>
    </source>
</evidence>
<evidence type="ECO:0000259" key="20">
    <source>
        <dbReference type="PROSITE" id="PS50003"/>
    </source>
</evidence>
<dbReference type="SUPFAM" id="SSF49879">
    <property type="entry name" value="SMAD/FHA domain"/>
    <property type="match status" value="1"/>
</dbReference>
<comment type="subcellular location">
    <subcellularLocation>
        <location evidence="1">Cytoplasm</location>
        <location evidence="1">Cytoskeleton</location>
    </subcellularLocation>
</comment>
<dbReference type="EMBL" id="CAJMWW010000083">
    <property type="protein sequence ID" value="CAE6428971.1"/>
    <property type="molecule type" value="Genomic_DNA"/>
</dbReference>
<evidence type="ECO:0000259" key="22">
    <source>
        <dbReference type="PROSITE" id="PS50089"/>
    </source>
</evidence>
<dbReference type="InterPro" id="IPR044066">
    <property type="entry name" value="TRIAD_supradom"/>
</dbReference>
<dbReference type="InterPro" id="IPR001841">
    <property type="entry name" value="Znf_RING"/>
</dbReference>
<dbReference type="CDD" id="cd01233">
    <property type="entry name" value="PH_KIFIA_KIFIB"/>
    <property type="match status" value="1"/>
</dbReference>
<dbReference type="GO" id="GO:0005524">
    <property type="term" value="F:ATP binding"/>
    <property type="evidence" value="ECO:0007669"/>
    <property type="project" value="UniProtKB-UniRule"/>
</dbReference>
<organism evidence="24 25">
    <name type="scientific">Rhizoctonia solani</name>
    <dbReference type="NCBI Taxonomy" id="456999"/>
    <lineage>
        <taxon>Eukaryota</taxon>
        <taxon>Fungi</taxon>
        <taxon>Dikarya</taxon>
        <taxon>Basidiomycota</taxon>
        <taxon>Agaricomycotina</taxon>
        <taxon>Agaricomycetes</taxon>
        <taxon>Cantharellales</taxon>
        <taxon>Ceratobasidiaceae</taxon>
        <taxon>Rhizoctonia</taxon>
    </lineage>
</organism>
<evidence type="ECO:0000256" key="13">
    <source>
        <dbReference type="ARBA" id="ARBA00023054"/>
    </source>
</evidence>
<dbReference type="InterPro" id="IPR001752">
    <property type="entry name" value="Kinesin_motor_dom"/>
</dbReference>
<feature type="region of interest" description="Disordered" evidence="19">
    <location>
        <begin position="954"/>
        <end position="999"/>
    </location>
</feature>
<dbReference type="InterPro" id="IPR019821">
    <property type="entry name" value="Kinesin_motor_CS"/>
</dbReference>
<keyword evidence="5" id="KW-0493">Microtubule</keyword>
<dbReference type="GO" id="GO:0047496">
    <property type="term" value="P:vesicle transport along microtubule"/>
    <property type="evidence" value="ECO:0007669"/>
    <property type="project" value="UniProtKB-ARBA"/>
</dbReference>
<dbReference type="CDD" id="cd01365">
    <property type="entry name" value="KISc_KIF1A_KIF1B"/>
    <property type="match status" value="1"/>
</dbReference>
<feature type="region of interest" description="Disordered" evidence="19">
    <location>
        <begin position="1404"/>
        <end position="1423"/>
    </location>
</feature>
<feature type="region of interest" description="Disordered" evidence="19">
    <location>
        <begin position="253"/>
        <end position="274"/>
    </location>
</feature>
<feature type="domain" description="PH" evidence="20">
    <location>
        <begin position="1764"/>
        <end position="1864"/>
    </location>
</feature>
<comment type="caution">
    <text evidence="24">The sequence shown here is derived from an EMBL/GenBank/DDBJ whole genome shotgun (WGS) entry which is preliminary data.</text>
</comment>
<evidence type="ECO:0000256" key="5">
    <source>
        <dbReference type="ARBA" id="ARBA00022701"/>
    </source>
</evidence>
<dbReference type="PANTHER" id="PTHR47117">
    <property type="entry name" value="STAR-RELATED LIPID TRANSFER PROTEIN 9"/>
    <property type="match status" value="1"/>
</dbReference>
<gene>
    <name evidence="24" type="ORF">RDB_LOCUS62739</name>
</gene>
<dbReference type="Gene3D" id="1.20.120.1750">
    <property type="match status" value="1"/>
</dbReference>
<dbReference type="InterPro" id="IPR002867">
    <property type="entry name" value="IBR_dom"/>
</dbReference>
<evidence type="ECO:0000256" key="15">
    <source>
        <dbReference type="ARBA" id="ARBA00023212"/>
    </source>
</evidence>
<keyword evidence="14 17" id="KW-0505">Motor protein</keyword>
<dbReference type="Gene3D" id="3.40.850.10">
    <property type="entry name" value="Kinesin motor domain"/>
    <property type="match status" value="1"/>
</dbReference>
<evidence type="ECO:0000256" key="9">
    <source>
        <dbReference type="ARBA" id="ARBA00022771"/>
    </source>
</evidence>
<protein>
    <recommendedName>
        <fullName evidence="26">Kinesin-like protein</fullName>
    </recommendedName>
</protein>
<dbReference type="Gene3D" id="2.30.29.30">
    <property type="entry name" value="Pleckstrin-homology domain (PH domain)/Phosphotyrosine-binding domain (PTB)"/>
    <property type="match status" value="1"/>
</dbReference>
<dbReference type="FunFam" id="3.40.850.10:FF:000047">
    <property type="entry name" value="Kinesin family protein"/>
    <property type="match status" value="1"/>
</dbReference>
<dbReference type="InterPro" id="IPR008984">
    <property type="entry name" value="SMAD_FHA_dom_sf"/>
</dbReference>
<dbReference type="SUPFAM" id="SSF52540">
    <property type="entry name" value="P-loop containing nucleoside triphosphate hydrolases"/>
    <property type="match status" value="1"/>
</dbReference>
<dbReference type="Pfam" id="PF16183">
    <property type="entry name" value="Kinesin_assoc"/>
    <property type="match status" value="1"/>
</dbReference>
<evidence type="ECO:0000313" key="25">
    <source>
        <dbReference type="Proteomes" id="UP000663841"/>
    </source>
</evidence>
<dbReference type="Pfam" id="PF12473">
    <property type="entry name" value="DUF3694"/>
    <property type="match status" value="1"/>
</dbReference>
<dbReference type="InterPro" id="IPR032405">
    <property type="entry name" value="Kinesin_assoc"/>
</dbReference>
<keyword evidence="8 17" id="KW-0547">Nucleotide-binding</keyword>
<feature type="domain" description="RING-type" evidence="22">
    <location>
        <begin position="51"/>
        <end position="100"/>
    </location>
</feature>
<evidence type="ECO:0000256" key="2">
    <source>
        <dbReference type="ARBA" id="ARBA00022448"/>
    </source>
</evidence>
<dbReference type="PROSITE" id="PS00411">
    <property type="entry name" value="KINESIN_MOTOR_1"/>
    <property type="match status" value="1"/>
</dbReference>
<keyword evidence="15" id="KW-0206">Cytoskeleton</keyword>
<feature type="compositionally biased region" description="Polar residues" evidence="19">
    <location>
        <begin position="255"/>
        <end position="271"/>
    </location>
</feature>
<keyword evidence="6" id="KW-0479">Metal-binding</keyword>
<dbReference type="SUPFAM" id="SSF50729">
    <property type="entry name" value="PH domain-like"/>
    <property type="match status" value="1"/>
</dbReference>
<evidence type="ECO:0000256" key="3">
    <source>
        <dbReference type="ARBA" id="ARBA00022490"/>
    </source>
</evidence>
<feature type="compositionally biased region" description="Low complexity" evidence="19">
    <location>
        <begin position="1270"/>
        <end position="1284"/>
    </location>
</feature>
<keyword evidence="12 17" id="KW-0067">ATP-binding</keyword>
<dbReference type="PROSITE" id="PS51873">
    <property type="entry name" value="TRIAD"/>
    <property type="match status" value="1"/>
</dbReference>
<dbReference type="CDD" id="cd20335">
    <property type="entry name" value="BRcat_RBR"/>
    <property type="match status" value="1"/>
</dbReference>
<dbReference type="Pfam" id="PF00169">
    <property type="entry name" value="PH"/>
    <property type="match status" value="1"/>
</dbReference>
<dbReference type="InterPro" id="IPR011993">
    <property type="entry name" value="PH-like_dom_sf"/>
</dbReference>
<keyword evidence="13 18" id="KW-0175">Coiled coil</keyword>